<keyword evidence="3" id="KW-1185">Reference proteome</keyword>
<dbReference type="InterPro" id="IPR029090">
    <property type="entry name" value="DUF4659"/>
</dbReference>
<protein>
    <submittedName>
        <fullName evidence="2">Uncharacterized protein</fullName>
    </submittedName>
</protein>
<dbReference type="PANTHER" id="PTHR33663">
    <property type="entry name" value="COILED-COIL DOMAIN-CONTAINING PROTEIN 177"/>
    <property type="match status" value="1"/>
</dbReference>
<sequence length="196" mass="22937">MGHGAGDIGSDHLVEGKQKELVGRKERESKRRSLDLDNRLKQSKENKQKLDEDIQRWHEELLLYRQQQERRAEEMAKQRVTEKARRAHEERLAKERLQKENMKKLLSAEDEWKAEVEATIALKDSKSKMIQREKEEIIQQSRAMAHAAQLLREELKQHYSLSDLDKLNQQAELEAKLSMRTLPSASSSMAKLNLDN</sequence>
<evidence type="ECO:0000313" key="2">
    <source>
        <dbReference type="EMBL" id="KAK2146955.1"/>
    </source>
</evidence>
<name>A0AAD9J6W8_9ANNE</name>
<comment type="caution">
    <text evidence="2">The sequence shown here is derived from an EMBL/GenBank/DDBJ whole genome shotgun (WGS) entry which is preliminary data.</text>
</comment>
<feature type="compositionally biased region" description="Basic and acidic residues" evidence="1">
    <location>
        <begin position="9"/>
        <end position="51"/>
    </location>
</feature>
<dbReference type="Proteomes" id="UP001208570">
    <property type="component" value="Unassembled WGS sequence"/>
</dbReference>
<dbReference type="Pfam" id="PF15558">
    <property type="entry name" value="DUF4659"/>
    <property type="match status" value="1"/>
</dbReference>
<evidence type="ECO:0000313" key="3">
    <source>
        <dbReference type="Proteomes" id="UP001208570"/>
    </source>
</evidence>
<proteinExistence type="predicted"/>
<dbReference type="AlphaFoldDB" id="A0AAD9J6W8"/>
<gene>
    <name evidence="2" type="ORF">LSH36_577g03088</name>
</gene>
<dbReference type="PANTHER" id="PTHR33663:SF2">
    <property type="entry name" value="COILED-COIL DOMAIN-CONTAINING PROTEIN 177"/>
    <property type="match status" value="1"/>
</dbReference>
<dbReference type="EMBL" id="JAODUP010000577">
    <property type="protein sequence ID" value="KAK2146955.1"/>
    <property type="molecule type" value="Genomic_DNA"/>
</dbReference>
<organism evidence="2 3">
    <name type="scientific">Paralvinella palmiformis</name>
    <dbReference type="NCBI Taxonomy" id="53620"/>
    <lineage>
        <taxon>Eukaryota</taxon>
        <taxon>Metazoa</taxon>
        <taxon>Spiralia</taxon>
        <taxon>Lophotrochozoa</taxon>
        <taxon>Annelida</taxon>
        <taxon>Polychaeta</taxon>
        <taxon>Sedentaria</taxon>
        <taxon>Canalipalpata</taxon>
        <taxon>Terebellida</taxon>
        <taxon>Terebelliformia</taxon>
        <taxon>Alvinellidae</taxon>
        <taxon>Paralvinella</taxon>
    </lineage>
</organism>
<evidence type="ECO:0000256" key="1">
    <source>
        <dbReference type="SAM" id="MobiDB-lite"/>
    </source>
</evidence>
<reference evidence="2" key="1">
    <citation type="journal article" date="2023" name="Mol. Biol. Evol.">
        <title>Third-Generation Sequencing Reveals the Adaptive Role of the Epigenome in Three Deep-Sea Polychaetes.</title>
        <authorList>
            <person name="Perez M."/>
            <person name="Aroh O."/>
            <person name="Sun Y."/>
            <person name="Lan Y."/>
            <person name="Juniper S.K."/>
            <person name="Young C.R."/>
            <person name="Angers B."/>
            <person name="Qian P.Y."/>
        </authorList>
    </citation>
    <scope>NUCLEOTIDE SEQUENCE</scope>
    <source>
        <strain evidence="2">P08H-3</strain>
    </source>
</reference>
<accession>A0AAD9J6W8</accession>
<feature type="region of interest" description="Disordered" evidence="1">
    <location>
        <begin position="1"/>
        <end position="51"/>
    </location>
</feature>